<protein>
    <submittedName>
        <fullName evidence="2">Uncharacterized protein</fullName>
    </submittedName>
</protein>
<keyword evidence="3" id="KW-1185">Reference proteome</keyword>
<dbReference type="Proteomes" id="UP000828390">
    <property type="component" value="Unassembled WGS sequence"/>
</dbReference>
<dbReference type="Gene3D" id="1.20.58.390">
    <property type="entry name" value="Neurotransmitter-gated ion-channel transmembrane domain"/>
    <property type="match status" value="1"/>
</dbReference>
<reference evidence="2" key="2">
    <citation type="submission" date="2020-11" db="EMBL/GenBank/DDBJ databases">
        <authorList>
            <person name="McCartney M.A."/>
            <person name="Auch B."/>
            <person name="Kono T."/>
            <person name="Mallez S."/>
            <person name="Becker A."/>
            <person name="Gohl D.M."/>
            <person name="Silverstein K.A.T."/>
            <person name="Koren S."/>
            <person name="Bechman K.B."/>
            <person name="Herman A."/>
            <person name="Abrahante J.E."/>
            <person name="Garbe J."/>
        </authorList>
    </citation>
    <scope>NUCLEOTIDE SEQUENCE</scope>
    <source>
        <strain evidence="2">Duluth1</strain>
        <tissue evidence="2">Whole animal</tissue>
    </source>
</reference>
<gene>
    <name evidence="2" type="ORF">DPMN_009989</name>
</gene>
<evidence type="ECO:0000313" key="2">
    <source>
        <dbReference type="EMBL" id="KAH3885989.1"/>
    </source>
</evidence>
<evidence type="ECO:0000256" key="1">
    <source>
        <dbReference type="SAM" id="SignalP"/>
    </source>
</evidence>
<sequence>MVPIILTSLMVALVFLEPLESGEKRGYVPKVFLSLAVPLTIVTESPAAETSTSILGNGKDC</sequence>
<dbReference type="EMBL" id="JAIWYP010000001">
    <property type="protein sequence ID" value="KAH3885989.1"/>
    <property type="molecule type" value="Genomic_DNA"/>
</dbReference>
<organism evidence="2 3">
    <name type="scientific">Dreissena polymorpha</name>
    <name type="common">Zebra mussel</name>
    <name type="synonym">Mytilus polymorpha</name>
    <dbReference type="NCBI Taxonomy" id="45954"/>
    <lineage>
        <taxon>Eukaryota</taxon>
        <taxon>Metazoa</taxon>
        <taxon>Spiralia</taxon>
        <taxon>Lophotrochozoa</taxon>
        <taxon>Mollusca</taxon>
        <taxon>Bivalvia</taxon>
        <taxon>Autobranchia</taxon>
        <taxon>Heteroconchia</taxon>
        <taxon>Euheterodonta</taxon>
        <taxon>Imparidentia</taxon>
        <taxon>Neoheterodontei</taxon>
        <taxon>Myida</taxon>
        <taxon>Dreissenoidea</taxon>
        <taxon>Dreissenidae</taxon>
        <taxon>Dreissena</taxon>
    </lineage>
</organism>
<evidence type="ECO:0000313" key="3">
    <source>
        <dbReference type="Proteomes" id="UP000828390"/>
    </source>
</evidence>
<accession>A0A9D4RYQ1</accession>
<name>A0A9D4RYQ1_DREPO</name>
<dbReference type="AlphaFoldDB" id="A0A9D4RYQ1"/>
<comment type="caution">
    <text evidence="2">The sequence shown here is derived from an EMBL/GenBank/DDBJ whole genome shotgun (WGS) entry which is preliminary data.</text>
</comment>
<proteinExistence type="predicted"/>
<feature type="chain" id="PRO_5039489363" evidence="1">
    <location>
        <begin position="22"/>
        <end position="61"/>
    </location>
</feature>
<feature type="signal peptide" evidence="1">
    <location>
        <begin position="1"/>
        <end position="21"/>
    </location>
</feature>
<dbReference type="InterPro" id="IPR038050">
    <property type="entry name" value="Neuro_actylchol_rec"/>
</dbReference>
<keyword evidence="1" id="KW-0732">Signal</keyword>
<reference evidence="2" key="1">
    <citation type="journal article" date="2019" name="bioRxiv">
        <title>The Genome of the Zebra Mussel, Dreissena polymorpha: A Resource for Invasive Species Research.</title>
        <authorList>
            <person name="McCartney M.A."/>
            <person name="Auch B."/>
            <person name="Kono T."/>
            <person name="Mallez S."/>
            <person name="Zhang Y."/>
            <person name="Obille A."/>
            <person name="Becker A."/>
            <person name="Abrahante J.E."/>
            <person name="Garbe J."/>
            <person name="Badalamenti J.P."/>
            <person name="Herman A."/>
            <person name="Mangelson H."/>
            <person name="Liachko I."/>
            <person name="Sullivan S."/>
            <person name="Sone E.D."/>
            <person name="Koren S."/>
            <person name="Silverstein K.A.T."/>
            <person name="Beckman K.B."/>
            <person name="Gohl D.M."/>
        </authorList>
    </citation>
    <scope>NUCLEOTIDE SEQUENCE</scope>
    <source>
        <strain evidence="2">Duluth1</strain>
        <tissue evidence="2">Whole animal</tissue>
    </source>
</reference>